<accession>A0ABV6SFY2</accession>
<dbReference type="NCBIfam" id="TIGR01783">
    <property type="entry name" value="TonB-siderophor"/>
    <property type="match status" value="1"/>
</dbReference>
<keyword evidence="10 16" id="KW-0798">TonB box</keyword>
<evidence type="ECO:0000313" key="19">
    <source>
        <dbReference type="Proteomes" id="UP001589891"/>
    </source>
</evidence>
<comment type="caution">
    <text evidence="18">The sequence shown here is derived from an EMBL/GenBank/DDBJ whole genome shotgun (WGS) entry which is preliminary data.</text>
</comment>
<evidence type="ECO:0000256" key="10">
    <source>
        <dbReference type="ARBA" id="ARBA00023077"/>
    </source>
</evidence>
<dbReference type="SUPFAM" id="SSF56935">
    <property type="entry name" value="Porins"/>
    <property type="match status" value="1"/>
</dbReference>
<dbReference type="InterPro" id="IPR011662">
    <property type="entry name" value="Secretin/TonB_short_N"/>
</dbReference>
<evidence type="ECO:0000256" key="9">
    <source>
        <dbReference type="ARBA" id="ARBA00023065"/>
    </source>
</evidence>
<keyword evidence="4 14" id="KW-1134">Transmembrane beta strand</keyword>
<dbReference type="CDD" id="cd01347">
    <property type="entry name" value="ligand_gated_channel"/>
    <property type="match status" value="1"/>
</dbReference>
<keyword evidence="5" id="KW-0410">Iron transport</keyword>
<keyword evidence="13 14" id="KW-0998">Cell outer membrane</keyword>
<keyword evidence="6 14" id="KW-0812">Transmembrane</keyword>
<keyword evidence="9" id="KW-0406">Ion transport</keyword>
<dbReference type="Pfam" id="PF00593">
    <property type="entry name" value="TonB_dep_Rec_b-barrel"/>
    <property type="match status" value="1"/>
</dbReference>
<evidence type="ECO:0000256" key="1">
    <source>
        <dbReference type="ARBA" id="ARBA00004571"/>
    </source>
</evidence>
<keyword evidence="12 18" id="KW-0675">Receptor</keyword>
<evidence type="ECO:0000256" key="2">
    <source>
        <dbReference type="ARBA" id="ARBA00009810"/>
    </source>
</evidence>
<dbReference type="Gene3D" id="2.40.170.20">
    <property type="entry name" value="TonB-dependent receptor, beta-barrel domain"/>
    <property type="match status" value="1"/>
</dbReference>
<comment type="subcellular location">
    <subcellularLocation>
        <location evidence="1 14">Cell outer membrane</location>
        <topology evidence="1 14">Multi-pass membrane protein</topology>
    </subcellularLocation>
</comment>
<feature type="short sequence motif" description="TonB C-terminal box" evidence="15">
    <location>
        <begin position="784"/>
        <end position="801"/>
    </location>
</feature>
<dbReference type="Proteomes" id="UP001589891">
    <property type="component" value="Unassembled WGS sequence"/>
</dbReference>
<keyword evidence="8" id="KW-0408">Iron</keyword>
<dbReference type="InterPro" id="IPR012910">
    <property type="entry name" value="Plug_dom"/>
</dbReference>
<evidence type="ECO:0000256" key="5">
    <source>
        <dbReference type="ARBA" id="ARBA00022496"/>
    </source>
</evidence>
<evidence type="ECO:0000256" key="7">
    <source>
        <dbReference type="ARBA" id="ARBA00022729"/>
    </source>
</evidence>
<organism evidence="18 19">
    <name type="scientific">Azorhizophilus paspali</name>
    <name type="common">Azotobacter paspali</name>
    <dbReference type="NCBI Taxonomy" id="69963"/>
    <lineage>
        <taxon>Bacteria</taxon>
        <taxon>Pseudomonadati</taxon>
        <taxon>Pseudomonadota</taxon>
        <taxon>Gammaproteobacteria</taxon>
        <taxon>Pseudomonadales</taxon>
        <taxon>Pseudomonadaceae</taxon>
        <taxon>Azorhizophilus</taxon>
    </lineage>
</organism>
<evidence type="ECO:0000256" key="4">
    <source>
        <dbReference type="ARBA" id="ARBA00022452"/>
    </source>
</evidence>
<dbReference type="SMART" id="SM00965">
    <property type="entry name" value="STN"/>
    <property type="match status" value="1"/>
</dbReference>
<evidence type="ECO:0000259" key="17">
    <source>
        <dbReference type="SMART" id="SM00965"/>
    </source>
</evidence>
<evidence type="ECO:0000256" key="15">
    <source>
        <dbReference type="PROSITE-ProRule" id="PRU10144"/>
    </source>
</evidence>
<gene>
    <name evidence="18" type="ORF">ACFFGX_02045</name>
</gene>
<dbReference type="InterPro" id="IPR000531">
    <property type="entry name" value="Beta-barrel_TonB"/>
</dbReference>
<dbReference type="Gene3D" id="2.170.130.10">
    <property type="entry name" value="TonB-dependent receptor, plug domain"/>
    <property type="match status" value="1"/>
</dbReference>
<name>A0ABV6SFY2_AZOPA</name>
<dbReference type="PANTHER" id="PTHR32552">
    <property type="entry name" value="FERRICHROME IRON RECEPTOR-RELATED"/>
    <property type="match status" value="1"/>
</dbReference>
<dbReference type="PANTHER" id="PTHR32552:SF82">
    <property type="entry name" value="FCUA PROTEIN"/>
    <property type="match status" value="1"/>
</dbReference>
<protein>
    <submittedName>
        <fullName evidence="18">TonB-dependent siderophore receptor</fullName>
    </submittedName>
</protein>
<dbReference type="InterPro" id="IPR036942">
    <property type="entry name" value="Beta-barrel_TonB_sf"/>
</dbReference>
<evidence type="ECO:0000256" key="13">
    <source>
        <dbReference type="ARBA" id="ARBA00023237"/>
    </source>
</evidence>
<evidence type="ECO:0000256" key="3">
    <source>
        <dbReference type="ARBA" id="ARBA00022448"/>
    </source>
</evidence>
<evidence type="ECO:0000256" key="8">
    <source>
        <dbReference type="ARBA" id="ARBA00023004"/>
    </source>
</evidence>
<dbReference type="InterPro" id="IPR010105">
    <property type="entry name" value="TonB_sidphr_rcpt"/>
</dbReference>
<evidence type="ECO:0000256" key="12">
    <source>
        <dbReference type="ARBA" id="ARBA00023170"/>
    </source>
</evidence>
<dbReference type="InterPro" id="IPR039426">
    <property type="entry name" value="TonB-dep_rcpt-like"/>
</dbReference>
<dbReference type="PROSITE" id="PS01156">
    <property type="entry name" value="TONB_DEPENDENT_REC_2"/>
    <property type="match status" value="1"/>
</dbReference>
<evidence type="ECO:0000256" key="16">
    <source>
        <dbReference type="RuleBase" id="RU003357"/>
    </source>
</evidence>
<reference evidence="18 19" key="1">
    <citation type="submission" date="2024-09" db="EMBL/GenBank/DDBJ databases">
        <authorList>
            <person name="Sun Q."/>
            <person name="Mori K."/>
        </authorList>
    </citation>
    <scope>NUCLEOTIDE SEQUENCE [LARGE SCALE GENOMIC DNA]</scope>
    <source>
        <strain evidence="18 19">NCAIM B.01794</strain>
    </source>
</reference>
<sequence length="801" mass="88261">MRYFDVRPLVMVCTLAAVHEPAKAADTLYDFVLPAAPLANTLIRIGQQSGRQVLFIPADVENRRSTPVTGRFSANEAIERALEGSGLVLRITGDGSLKVQPAPRTHDESMELSLITVDANAQRDGSAAAGYVTEQISQAGPWQGRSLLDTPYSINVVSAEQIKNVQAISLDQVFKMNPVVQSVMQQRQNDQPRITLRGFGGSSESNLGRDGIPRVSGVYAQGINLEDVEQIEVLTGVSGFLYGPGHVGGLVNYVTKRPTAKRFSEINVGNESAFNVRYHGDFGGPIDDEGIFGYRINVAHQEGETQTKGSYVDRDFASAAFDWHIRPNLLLQVEGMRQHYDGHGGINSWYFYPGYEIPSAKQFDPDDRQGQKWSYYKVESERMSARLRWEANDWLTIRTGISREEYDRRRLNTLKAVNSNDSYSLGWSYVTPGTTKMLGSYAYADLSFNTGPIQHKLTGGVLQSAYDQTGRTTSGKRSGTLESGLTFRSGTAAYDRPTVASVGGEYKVAEERHTSWMIGDDIVFNEKWSMLLGFNHATIITNGWASSHERNAHYNKSKTTPTISLIYKPVDWITTYISHMEALESGGTAAETYSGGLVTNANQTMNPMVSRQMEAGIKADVGGMLLTAAVFEIDKALSYYVNNGDGTFTYQQDGRQVHEGIELTATGKATPNLTLVGGATFLDARVEDQAADPSLEGNRPVYVAERNFKLYGEYALNSMLPGMSVNAGAYYTGDSYYDSANTQKISSYTIYDVGARYELKAQDYSMTLRANVYNLGDKRYWTSGGSLGDPRTLMLSTSVEF</sequence>
<dbReference type="PROSITE" id="PS52016">
    <property type="entry name" value="TONB_DEPENDENT_REC_3"/>
    <property type="match status" value="1"/>
</dbReference>
<evidence type="ECO:0000313" key="18">
    <source>
        <dbReference type="EMBL" id="MFC0708432.1"/>
    </source>
</evidence>
<comment type="similarity">
    <text evidence="2 14 16">Belongs to the TonB-dependent receptor family.</text>
</comment>
<keyword evidence="3 14" id="KW-0813">Transport</keyword>
<dbReference type="EMBL" id="JBHLSS010000009">
    <property type="protein sequence ID" value="MFC0708432.1"/>
    <property type="molecule type" value="Genomic_DNA"/>
</dbReference>
<evidence type="ECO:0000256" key="14">
    <source>
        <dbReference type="PROSITE-ProRule" id="PRU01360"/>
    </source>
</evidence>
<dbReference type="Pfam" id="PF07715">
    <property type="entry name" value="Plug"/>
    <property type="match status" value="1"/>
</dbReference>
<dbReference type="InterPro" id="IPR010917">
    <property type="entry name" value="TonB_rcpt_CS"/>
</dbReference>
<dbReference type="Gene3D" id="3.55.50.30">
    <property type="match status" value="1"/>
</dbReference>
<keyword evidence="7" id="KW-0732">Signal</keyword>
<dbReference type="InterPro" id="IPR037066">
    <property type="entry name" value="Plug_dom_sf"/>
</dbReference>
<proteinExistence type="inferred from homology"/>
<keyword evidence="11 14" id="KW-0472">Membrane</keyword>
<dbReference type="RefSeq" id="WP_376942392.1">
    <property type="nucleotide sequence ID" value="NZ_CP171449.1"/>
</dbReference>
<evidence type="ECO:0000256" key="6">
    <source>
        <dbReference type="ARBA" id="ARBA00022692"/>
    </source>
</evidence>
<feature type="domain" description="Secretin/TonB short N-terminal" evidence="17">
    <location>
        <begin position="51"/>
        <end position="102"/>
    </location>
</feature>
<keyword evidence="19" id="KW-1185">Reference proteome</keyword>
<evidence type="ECO:0000256" key="11">
    <source>
        <dbReference type="ARBA" id="ARBA00023136"/>
    </source>
</evidence>